<dbReference type="RefSeq" id="WP_133157539.1">
    <property type="nucleotide sequence ID" value="NZ_CP037867.1"/>
</dbReference>
<evidence type="ECO:0000313" key="2">
    <source>
        <dbReference type="Proteomes" id="UP000293912"/>
    </source>
</evidence>
<evidence type="ECO:0000313" key="1">
    <source>
        <dbReference type="EMBL" id="QBM29776.1"/>
    </source>
</evidence>
<dbReference type="AlphaFoldDB" id="A0A4P6X555"/>
<evidence type="ECO:0008006" key="3">
    <source>
        <dbReference type="Google" id="ProtNLM"/>
    </source>
</evidence>
<accession>A0A4P6X555</accession>
<sequence>MPTPFIRPSGDLPASLSALVWRGDTLGRPVTASCASGFGALDAALPGGGWPGFGLTELLSSPAGALEFRLLGPALGRVCATGREVVLVGPPQPPHLPGLLPYGVTARQLVWVQAGTPVERLWATEQLVKAGSCGAVLAWLPQARPAQLRRLQVLASEHEGPVWLCRPAVSARESSAAPLRLLVRPGAGWALAVDVIKRKGPPLAHTLQLPALPAGLSAVLPPRLLDLDLGHGAADRFPVPREADHAVVRTPTAEHRRPAVPH</sequence>
<proteinExistence type="predicted"/>
<dbReference type="Proteomes" id="UP000293912">
    <property type="component" value="Chromosome"/>
</dbReference>
<dbReference type="InterPro" id="IPR017166">
    <property type="entry name" value="UCP037290"/>
</dbReference>
<organism evidence="1 2">
    <name type="scientific">Hydrogenophaga pseudoflava</name>
    <name type="common">Pseudomonas carboxydoflava</name>
    <dbReference type="NCBI Taxonomy" id="47421"/>
    <lineage>
        <taxon>Bacteria</taxon>
        <taxon>Pseudomonadati</taxon>
        <taxon>Pseudomonadota</taxon>
        <taxon>Betaproteobacteria</taxon>
        <taxon>Burkholderiales</taxon>
        <taxon>Comamonadaceae</taxon>
        <taxon>Hydrogenophaga</taxon>
    </lineage>
</organism>
<dbReference type="PIRSF" id="PIRSF037290">
    <property type="entry name" value="UCP037290"/>
    <property type="match status" value="1"/>
</dbReference>
<protein>
    <recommendedName>
        <fullName evidence="3">SOS cell division inhibitor</fullName>
    </recommendedName>
</protein>
<dbReference type="InterPro" id="IPR047610">
    <property type="entry name" value="ImuA_translesion"/>
</dbReference>
<name>A0A4P6X555_HYDPS</name>
<keyword evidence="2" id="KW-1185">Reference proteome</keyword>
<dbReference type="SUPFAM" id="SSF52540">
    <property type="entry name" value="P-loop containing nucleoside triphosphate hydrolases"/>
    <property type="match status" value="1"/>
</dbReference>
<dbReference type="NCBIfam" id="NF033429">
    <property type="entry name" value="ImuA_translesion"/>
    <property type="match status" value="1"/>
</dbReference>
<dbReference type="Gene3D" id="3.40.50.300">
    <property type="entry name" value="P-loop containing nucleotide triphosphate hydrolases"/>
    <property type="match status" value="1"/>
</dbReference>
<dbReference type="KEGG" id="hpse:HPF_18935"/>
<dbReference type="EMBL" id="CP037867">
    <property type="protein sequence ID" value="QBM29776.1"/>
    <property type="molecule type" value="Genomic_DNA"/>
</dbReference>
<gene>
    <name evidence="1" type="ORF">HPF_18935</name>
</gene>
<dbReference type="InterPro" id="IPR027417">
    <property type="entry name" value="P-loop_NTPase"/>
</dbReference>
<reference evidence="1 2" key="1">
    <citation type="submission" date="2019-03" db="EMBL/GenBank/DDBJ databases">
        <authorList>
            <person name="Sebastian G."/>
            <person name="Baumann P."/>
            <person name="Ruckert C."/>
            <person name="Kalinowski J."/>
            <person name="Nebel B."/>
            <person name="Takors R."/>
            <person name="Blombach B."/>
        </authorList>
    </citation>
    <scope>NUCLEOTIDE SEQUENCE [LARGE SCALE GENOMIC DNA]</scope>
    <source>
        <strain evidence="1 2">DSM 1084</strain>
    </source>
</reference>